<feature type="transmembrane region" description="Helical" evidence="5">
    <location>
        <begin position="145"/>
        <end position="162"/>
    </location>
</feature>
<feature type="transmembrane region" description="Helical" evidence="5">
    <location>
        <begin position="174"/>
        <end position="193"/>
    </location>
</feature>
<dbReference type="EMBL" id="OE182045">
    <property type="protein sequence ID" value="CAD7574049.1"/>
    <property type="molecule type" value="Genomic_DNA"/>
</dbReference>
<reference evidence="6" key="1">
    <citation type="submission" date="2020-11" db="EMBL/GenBank/DDBJ databases">
        <authorList>
            <person name="Tran Van P."/>
        </authorList>
    </citation>
    <scope>NUCLEOTIDE SEQUENCE</scope>
</reference>
<dbReference type="PANTHER" id="PTHR23291">
    <property type="entry name" value="BAX INHIBITOR-RELATED"/>
    <property type="match status" value="1"/>
</dbReference>
<dbReference type="Pfam" id="PF01027">
    <property type="entry name" value="Bax1-I"/>
    <property type="match status" value="1"/>
</dbReference>
<evidence type="ECO:0000313" key="6">
    <source>
        <dbReference type="EMBL" id="CAD7574049.1"/>
    </source>
</evidence>
<feature type="transmembrane region" description="Helical" evidence="5">
    <location>
        <begin position="266"/>
        <end position="289"/>
    </location>
</feature>
<evidence type="ECO:0000256" key="3">
    <source>
        <dbReference type="ARBA" id="ARBA00022989"/>
    </source>
</evidence>
<dbReference type="GO" id="GO:0005743">
    <property type="term" value="C:mitochondrial inner membrane"/>
    <property type="evidence" value="ECO:0007669"/>
    <property type="project" value="TreeGrafter"/>
</dbReference>
<evidence type="ECO:0000256" key="4">
    <source>
        <dbReference type="ARBA" id="ARBA00023136"/>
    </source>
</evidence>
<dbReference type="PANTHER" id="PTHR23291:SF112">
    <property type="entry name" value="GROWTH HORMONE-INDUCIBLE TRANSMEMBRANE PROTEIN"/>
    <property type="match status" value="1"/>
</dbReference>
<keyword evidence="4 5" id="KW-0472">Membrane</keyword>
<protein>
    <submittedName>
        <fullName evidence="6">(California timema) hypothetical protein</fullName>
    </submittedName>
</protein>
<name>A0A7R9P8N0_TIMCA</name>
<comment type="similarity">
    <text evidence="5">Belongs to the BI1 family.</text>
</comment>
<keyword evidence="2 5" id="KW-0812">Transmembrane</keyword>
<feature type="transmembrane region" description="Helical" evidence="5">
    <location>
        <begin position="109"/>
        <end position="133"/>
    </location>
</feature>
<keyword evidence="3 5" id="KW-1133">Transmembrane helix</keyword>
<organism evidence="6">
    <name type="scientific">Timema californicum</name>
    <name type="common">California timema</name>
    <name type="synonym">Walking stick</name>
    <dbReference type="NCBI Taxonomy" id="61474"/>
    <lineage>
        <taxon>Eukaryota</taxon>
        <taxon>Metazoa</taxon>
        <taxon>Ecdysozoa</taxon>
        <taxon>Arthropoda</taxon>
        <taxon>Hexapoda</taxon>
        <taxon>Insecta</taxon>
        <taxon>Pterygota</taxon>
        <taxon>Neoptera</taxon>
        <taxon>Polyneoptera</taxon>
        <taxon>Phasmatodea</taxon>
        <taxon>Timematodea</taxon>
        <taxon>Timematoidea</taxon>
        <taxon>Timematidae</taxon>
        <taxon>Timema</taxon>
    </lineage>
</organism>
<feature type="transmembrane region" description="Helical" evidence="5">
    <location>
        <begin position="70"/>
        <end position="88"/>
    </location>
</feature>
<feature type="transmembrane region" description="Helical" evidence="5">
    <location>
        <begin position="235"/>
        <end position="254"/>
    </location>
</feature>
<gene>
    <name evidence="6" type="ORF">TCMB3V08_LOCUS6669</name>
</gene>
<dbReference type="AlphaFoldDB" id="A0A7R9P8N0"/>
<evidence type="ECO:0000256" key="5">
    <source>
        <dbReference type="RuleBase" id="RU004379"/>
    </source>
</evidence>
<dbReference type="InterPro" id="IPR006214">
    <property type="entry name" value="Bax_inhibitor_1-related"/>
</dbReference>
<sequence>MLPSLLDGPPAALPCVGTKLENPATNLLSPTYCMRRGVPITRLRQPPPSDRQPRLHPAIVSHLLDRLTRGVVVGAALLGVGSLTYYAFGRRFHPPTPWPPYVRRRLRSMGCYLTGSLAISCVSATVCVLSPYVREDILRGPEFNINYVGLAVFVTNIIVQYLRYHTRPILKHGAWVVHCCSVGVLVAPVFIAGPNVFCTVFMITTAVVLNLVALSLCATNTLFLRLGDPLRVSYIIFLGGVIASTFLSLGHWIRPTLDAFIRYGGLLLYSAFLLYHSQILIITCVGLPLPDEEILDPINVTLPVFQDTVNIFYKISIIVALDIISSPDTPSYFFGLIPT</sequence>
<proteinExistence type="inferred from homology"/>
<comment type="subcellular location">
    <subcellularLocation>
        <location evidence="1">Membrane</location>
        <topology evidence="1">Multi-pass membrane protein</topology>
    </subcellularLocation>
</comment>
<feature type="transmembrane region" description="Helical" evidence="5">
    <location>
        <begin position="199"/>
        <end position="223"/>
    </location>
</feature>
<accession>A0A7R9P8N0</accession>
<evidence type="ECO:0000256" key="2">
    <source>
        <dbReference type="ARBA" id="ARBA00022692"/>
    </source>
</evidence>
<evidence type="ECO:0000256" key="1">
    <source>
        <dbReference type="ARBA" id="ARBA00004141"/>
    </source>
</evidence>